<dbReference type="Proteomes" id="UP000314294">
    <property type="component" value="Unassembled WGS sequence"/>
</dbReference>
<dbReference type="EMBL" id="SRLO01000094">
    <property type="protein sequence ID" value="TNN76328.1"/>
    <property type="molecule type" value="Genomic_DNA"/>
</dbReference>
<protein>
    <submittedName>
        <fullName evidence="1">Uncharacterized protein</fullName>
    </submittedName>
</protein>
<comment type="caution">
    <text evidence="1">The sequence shown here is derived from an EMBL/GenBank/DDBJ whole genome shotgun (WGS) entry which is preliminary data.</text>
</comment>
<keyword evidence="2" id="KW-1185">Reference proteome</keyword>
<proteinExistence type="predicted"/>
<evidence type="ECO:0000313" key="2">
    <source>
        <dbReference type="Proteomes" id="UP000314294"/>
    </source>
</evidence>
<dbReference type="AlphaFoldDB" id="A0A4Z2IE88"/>
<organism evidence="1 2">
    <name type="scientific">Liparis tanakae</name>
    <name type="common">Tanaka's snailfish</name>
    <dbReference type="NCBI Taxonomy" id="230148"/>
    <lineage>
        <taxon>Eukaryota</taxon>
        <taxon>Metazoa</taxon>
        <taxon>Chordata</taxon>
        <taxon>Craniata</taxon>
        <taxon>Vertebrata</taxon>
        <taxon>Euteleostomi</taxon>
        <taxon>Actinopterygii</taxon>
        <taxon>Neopterygii</taxon>
        <taxon>Teleostei</taxon>
        <taxon>Neoteleostei</taxon>
        <taxon>Acanthomorphata</taxon>
        <taxon>Eupercaria</taxon>
        <taxon>Perciformes</taxon>
        <taxon>Cottioidei</taxon>
        <taxon>Cottales</taxon>
        <taxon>Liparidae</taxon>
        <taxon>Liparis</taxon>
    </lineage>
</organism>
<name>A0A4Z2IE88_9TELE</name>
<gene>
    <name evidence="1" type="ORF">EYF80_013407</name>
</gene>
<accession>A0A4Z2IE88</accession>
<evidence type="ECO:0000313" key="1">
    <source>
        <dbReference type="EMBL" id="TNN76328.1"/>
    </source>
</evidence>
<reference evidence="1 2" key="1">
    <citation type="submission" date="2019-03" db="EMBL/GenBank/DDBJ databases">
        <title>First draft genome of Liparis tanakae, snailfish: a comprehensive survey of snailfish specific genes.</title>
        <authorList>
            <person name="Kim W."/>
            <person name="Song I."/>
            <person name="Jeong J.-H."/>
            <person name="Kim D."/>
            <person name="Kim S."/>
            <person name="Ryu S."/>
            <person name="Song J.Y."/>
            <person name="Lee S.K."/>
        </authorList>
    </citation>
    <scope>NUCLEOTIDE SEQUENCE [LARGE SCALE GENOMIC DNA]</scope>
    <source>
        <tissue evidence="1">Muscle</tissue>
    </source>
</reference>
<sequence>MSARLRAGPSAAKQLRRTVACVIQASSFGTTTDHLLLPCLRTSPSLFSFLSFHPSPAKEQPCSWSTLPAGGDITLSFSWGNNRTGGSDPRDTVPVPSSRQLLRLMSWKSGPCLATRPWATALFRATLSCWWNRPDPIEPLLDKMGVRTTNSTAAAAASTATSTSSSRAATTFGLGQSQTPWVFRVLQPGILTSATEQVSQPKEQSRLITFMPITRRSPTNPAEV</sequence>